<evidence type="ECO:0000313" key="1">
    <source>
        <dbReference type="EMBL" id="OQV20441.1"/>
    </source>
</evidence>
<protein>
    <submittedName>
        <fullName evidence="1">Uncharacterized protein</fullName>
    </submittedName>
</protein>
<organism evidence="1 2">
    <name type="scientific">Hypsibius exemplaris</name>
    <name type="common">Freshwater tardigrade</name>
    <dbReference type="NCBI Taxonomy" id="2072580"/>
    <lineage>
        <taxon>Eukaryota</taxon>
        <taxon>Metazoa</taxon>
        <taxon>Ecdysozoa</taxon>
        <taxon>Tardigrada</taxon>
        <taxon>Eutardigrada</taxon>
        <taxon>Parachela</taxon>
        <taxon>Hypsibioidea</taxon>
        <taxon>Hypsibiidae</taxon>
        <taxon>Hypsibius</taxon>
    </lineage>
</organism>
<keyword evidence="2" id="KW-1185">Reference proteome</keyword>
<reference evidence="2" key="1">
    <citation type="submission" date="2017-01" db="EMBL/GenBank/DDBJ databases">
        <title>Comparative genomics of anhydrobiosis in the tardigrade Hypsibius dujardini.</title>
        <authorList>
            <person name="Yoshida Y."/>
            <person name="Koutsovoulos G."/>
            <person name="Laetsch D."/>
            <person name="Stevens L."/>
            <person name="Kumar S."/>
            <person name="Horikawa D."/>
            <person name="Ishino K."/>
            <person name="Komine S."/>
            <person name="Tomita M."/>
            <person name="Blaxter M."/>
            <person name="Arakawa K."/>
        </authorList>
    </citation>
    <scope>NUCLEOTIDE SEQUENCE [LARGE SCALE GENOMIC DNA]</scope>
    <source>
        <strain evidence="2">Z151</strain>
    </source>
</reference>
<dbReference type="Proteomes" id="UP000192578">
    <property type="component" value="Unassembled WGS sequence"/>
</dbReference>
<proteinExistence type="predicted"/>
<comment type="caution">
    <text evidence="1">The sequence shown here is derived from an EMBL/GenBank/DDBJ whole genome shotgun (WGS) entry which is preliminary data.</text>
</comment>
<sequence>MGFQAAATDGRNFLLAAVRPQLGVEAATYNTRWDRASGRPGAMKATLDEPASFGTSGTWTVGHFLPISSKTYFFADPLVQAPARHEGPLDCIQQKGLVVVVSGHFLYVLLAGSACGDSKYWKNMDNLGLAQQLNLICLPD</sequence>
<evidence type="ECO:0000313" key="2">
    <source>
        <dbReference type="Proteomes" id="UP000192578"/>
    </source>
</evidence>
<dbReference type="AlphaFoldDB" id="A0A1W0WZ07"/>
<gene>
    <name evidence="1" type="ORF">BV898_05487</name>
</gene>
<dbReference type="EMBL" id="MTYJ01000030">
    <property type="protein sequence ID" value="OQV20441.1"/>
    <property type="molecule type" value="Genomic_DNA"/>
</dbReference>
<accession>A0A1W0WZ07</accession>
<name>A0A1W0WZ07_HYPEX</name>